<evidence type="ECO:0000313" key="3">
    <source>
        <dbReference type="Proteomes" id="UP001054252"/>
    </source>
</evidence>
<name>A0AAV5JCM6_9ROSI</name>
<dbReference type="Proteomes" id="UP001054252">
    <property type="component" value="Unassembled WGS sequence"/>
</dbReference>
<feature type="region of interest" description="Disordered" evidence="1">
    <location>
        <begin position="1"/>
        <end position="46"/>
    </location>
</feature>
<dbReference type="EMBL" id="BPVZ01000032">
    <property type="protein sequence ID" value="GKV10216.1"/>
    <property type="molecule type" value="Genomic_DNA"/>
</dbReference>
<feature type="compositionally biased region" description="Polar residues" evidence="1">
    <location>
        <begin position="9"/>
        <end position="19"/>
    </location>
</feature>
<evidence type="ECO:0000256" key="1">
    <source>
        <dbReference type="SAM" id="MobiDB-lite"/>
    </source>
</evidence>
<organism evidence="2 3">
    <name type="scientific">Rubroshorea leprosula</name>
    <dbReference type="NCBI Taxonomy" id="152421"/>
    <lineage>
        <taxon>Eukaryota</taxon>
        <taxon>Viridiplantae</taxon>
        <taxon>Streptophyta</taxon>
        <taxon>Embryophyta</taxon>
        <taxon>Tracheophyta</taxon>
        <taxon>Spermatophyta</taxon>
        <taxon>Magnoliopsida</taxon>
        <taxon>eudicotyledons</taxon>
        <taxon>Gunneridae</taxon>
        <taxon>Pentapetalae</taxon>
        <taxon>rosids</taxon>
        <taxon>malvids</taxon>
        <taxon>Malvales</taxon>
        <taxon>Dipterocarpaceae</taxon>
        <taxon>Rubroshorea</taxon>
    </lineage>
</organism>
<reference evidence="2 3" key="1">
    <citation type="journal article" date="2021" name="Commun. Biol.">
        <title>The genome of Shorea leprosula (Dipterocarpaceae) highlights the ecological relevance of drought in aseasonal tropical rainforests.</title>
        <authorList>
            <person name="Ng K.K.S."/>
            <person name="Kobayashi M.J."/>
            <person name="Fawcett J.A."/>
            <person name="Hatakeyama M."/>
            <person name="Paape T."/>
            <person name="Ng C.H."/>
            <person name="Ang C.C."/>
            <person name="Tnah L.H."/>
            <person name="Lee C.T."/>
            <person name="Nishiyama T."/>
            <person name="Sese J."/>
            <person name="O'Brien M.J."/>
            <person name="Copetti D."/>
            <person name="Mohd Noor M.I."/>
            <person name="Ong R.C."/>
            <person name="Putra M."/>
            <person name="Sireger I.Z."/>
            <person name="Indrioko S."/>
            <person name="Kosugi Y."/>
            <person name="Izuno A."/>
            <person name="Isagi Y."/>
            <person name="Lee S.L."/>
            <person name="Shimizu K.K."/>
        </authorList>
    </citation>
    <scope>NUCLEOTIDE SEQUENCE [LARGE SCALE GENOMIC DNA]</scope>
    <source>
        <strain evidence="2">214</strain>
    </source>
</reference>
<sequence length="46" mass="4990">MSLGMNGNYADSNDVNINSDKPESIARSIGSSSPKKIRLYGTSRRT</sequence>
<comment type="caution">
    <text evidence="2">The sequence shown here is derived from an EMBL/GenBank/DDBJ whole genome shotgun (WGS) entry which is preliminary data.</text>
</comment>
<evidence type="ECO:0000313" key="2">
    <source>
        <dbReference type="EMBL" id="GKV10216.1"/>
    </source>
</evidence>
<dbReference type="AlphaFoldDB" id="A0AAV5JCM6"/>
<proteinExistence type="predicted"/>
<accession>A0AAV5JCM6</accession>
<keyword evidence="3" id="KW-1185">Reference proteome</keyword>
<protein>
    <submittedName>
        <fullName evidence="2">Uncharacterized protein</fullName>
    </submittedName>
</protein>
<gene>
    <name evidence="2" type="ORF">SLEP1_g21614</name>
</gene>